<sequence length="53" mass="6066">MVHLVISCIARELHGVTALSRPLSTVPNIWTGLNNIWRGFNKRWPDAWLIPSK</sequence>
<dbReference type="AlphaFoldDB" id="G3I8X8"/>
<evidence type="ECO:0000313" key="2">
    <source>
        <dbReference type="Proteomes" id="UP000001075"/>
    </source>
</evidence>
<reference evidence="2" key="1">
    <citation type="journal article" date="2011" name="Nat. Biotechnol.">
        <title>The genomic sequence of the Chinese hamster ovary (CHO)-K1 cell line.</title>
        <authorList>
            <person name="Xu X."/>
            <person name="Nagarajan H."/>
            <person name="Lewis N.E."/>
            <person name="Pan S."/>
            <person name="Cai Z."/>
            <person name="Liu X."/>
            <person name="Chen W."/>
            <person name="Xie M."/>
            <person name="Wang W."/>
            <person name="Hammond S."/>
            <person name="Andersen M.R."/>
            <person name="Neff N."/>
            <person name="Passarelli B."/>
            <person name="Koh W."/>
            <person name="Fan H.C."/>
            <person name="Wang J."/>
            <person name="Gui Y."/>
            <person name="Lee K.H."/>
            <person name="Betenbaugh M.J."/>
            <person name="Quake S.R."/>
            <person name="Famili I."/>
            <person name="Palsson B.O."/>
            <person name="Wang J."/>
        </authorList>
    </citation>
    <scope>NUCLEOTIDE SEQUENCE [LARGE SCALE GENOMIC DNA]</scope>
    <source>
        <strain evidence="2">CHO K1 cell line</strain>
    </source>
</reference>
<accession>G3I8X8</accession>
<proteinExistence type="predicted"/>
<gene>
    <name evidence="1" type="ORF">I79_020011</name>
</gene>
<evidence type="ECO:0000313" key="1">
    <source>
        <dbReference type="EMBL" id="EGW02509.1"/>
    </source>
</evidence>
<dbReference type="InParanoid" id="G3I8X8"/>
<name>G3I8X8_CRIGR</name>
<dbReference type="Proteomes" id="UP000001075">
    <property type="component" value="Unassembled WGS sequence"/>
</dbReference>
<dbReference type="EMBL" id="JH001549">
    <property type="protein sequence ID" value="EGW02509.1"/>
    <property type="molecule type" value="Genomic_DNA"/>
</dbReference>
<protein>
    <submittedName>
        <fullName evidence="1">Uncharacterized protein</fullName>
    </submittedName>
</protein>
<organism evidence="1 2">
    <name type="scientific">Cricetulus griseus</name>
    <name type="common">Chinese hamster</name>
    <name type="synonym">Cricetulus barabensis griseus</name>
    <dbReference type="NCBI Taxonomy" id="10029"/>
    <lineage>
        <taxon>Eukaryota</taxon>
        <taxon>Metazoa</taxon>
        <taxon>Chordata</taxon>
        <taxon>Craniata</taxon>
        <taxon>Vertebrata</taxon>
        <taxon>Euteleostomi</taxon>
        <taxon>Mammalia</taxon>
        <taxon>Eutheria</taxon>
        <taxon>Euarchontoglires</taxon>
        <taxon>Glires</taxon>
        <taxon>Rodentia</taxon>
        <taxon>Myomorpha</taxon>
        <taxon>Muroidea</taxon>
        <taxon>Cricetidae</taxon>
        <taxon>Cricetinae</taxon>
        <taxon>Cricetulus</taxon>
    </lineage>
</organism>